<organism evidence="11 12">
    <name type="scientific">Lactiplantibacillus garii</name>
    <dbReference type="NCBI Taxonomy" id="2306423"/>
    <lineage>
        <taxon>Bacteria</taxon>
        <taxon>Bacillati</taxon>
        <taxon>Bacillota</taxon>
        <taxon>Bacilli</taxon>
        <taxon>Lactobacillales</taxon>
        <taxon>Lactobacillaceae</taxon>
        <taxon>Lactiplantibacillus</taxon>
    </lineage>
</organism>
<keyword evidence="3" id="KW-0479">Metal-binding</keyword>
<name>A0A3R8KKR0_9LACO</name>
<dbReference type="PANTHER" id="PTHR43126:SF1">
    <property type="entry name" value="D-ALANYL-D-ALANINE DIPEPTIDASE"/>
    <property type="match status" value="1"/>
</dbReference>
<dbReference type="SUPFAM" id="SSF55166">
    <property type="entry name" value="Hedgehog/DD-peptidase"/>
    <property type="match status" value="1"/>
</dbReference>
<gene>
    <name evidence="11" type="ORF">D1831_00075</name>
</gene>
<keyword evidence="4 9" id="KW-0378">Hydrolase</keyword>
<dbReference type="PIRSF" id="PIRSF026671">
    <property type="entry name" value="AA_dipeptidase"/>
    <property type="match status" value="1"/>
</dbReference>
<protein>
    <recommendedName>
        <fullName evidence="9 10">D-alanyl-D-alanine dipeptidase</fullName>
        <shortName evidence="9 10">D-Ala-D-Ala dipeptidase</shortName>
        <ecNumber evidence="9 10">3.4.13.22</ecNumber>
    </recommendedName>
</protein>
<dbReference type="Proteomes" id="UP000283633">
    <property type="component" value="Unassembled WGS sequence"/>
</dbReference>
<dbReference type="InterPro" id="IPR000755">
    <property type="entry name" value="A_A_dipeptidase"/>
</dbReference>
<dbReference type="AlphaFoldDB" id="A0A3R8KKR0"/>
<evidence type="ECO:0000256" key="1">
    <source>
        <dbReference type="ARBA" id="ARBA00001362"/>
    </source>
</evidence>
<dbReference type="Pfam" id="PF01427">
    <property type="entry name" value="Peptidase_M15"/>
    <property type="match status" value="1"/>
</dbReference>
<sequence length="185" mass="20985">MQTELMGFTNVQKLDPTIIVDLRYATTNNFTHQVVYDFTTAIVRTGTAQKLARASELVRSHGYRLKIWDAYRPVSAQKRLFEVYPDPEFVAKPDPNFSHQKGVTLDLTLTDMAGKECPMPTAFDDFSAAAHRDAPRKSLADHYYQILDDAMTAAGFVGYENEWWDYRDAAMDQYGPLAADPNDYA</sequence>
<proteinExistence type="inferred from homology"/>
<keyword evidence="12" id="KW-1185">Reference proteome</keyword>
<dbReference type="GO" id="GO:0046872">
    <property type="term" value="F:metal ion binding"/>
    <property type="evidence" value="ECO:0007669"/>
    <property type="project" value="UniProtKB-KW"/>
</dbReference>
<comment type="caution">
    <text evidence="9">Lacks conserved residue(s) required for the propagation of feature annotation.</text>
</comment>
<evidence type="ECO:0000256" key="2">
    <source>
        <dbReference type="ARBA" id="ARBA00022670"/>
    </source>
</evidence>
<evidence type="ECO:0000256" key="4">
    <source>
        <dbReference type="ARBA" id="ARBA00022801"/>
    </source>
</evidence>
<dbReference type="PANTHER" id="PTHR43126">
    <property type="entry name" value="D-ALANYL-D-ALANINE DIPEPTIDASE"/>
    <property type="match status" value="1"/>
</dbReference>
<comment type="catalytic activity">
    <reaction evidence="1 9 10">
        <text>D-alanyl-D-alanine + H2O = 2 D-alanine</text>
        <dbReference type="Rhea" id="RHEA:20661"/>
        <dbReference type="ChEBI" id="CHEBI:15377"/>
        <dbReference type="ChEBI" id="CHEBI:57416"/>
        <dbReference type="ChEBI" id="CHEBI:57822"/>
        <dbReference type="EC" id="3.4.13.22"/>
    </reaction>
</comment>
<dbReference type="OrthoDB" id="9801430at2"/>
<evidence type="ECO:0000313" key="12">
    <source>
        <dbReference type="Proteomes" id="UP000283633"/>
    </source>
</evidence>
<dbReference type="InterPro" id="IPR009045">
    <property type="entry name" value="Zn_M74/Hedgehog-like"/>
</dbReference>
<evidence type="ECO:0000256" key="8">
    <source>
        <dbReference type="ARBA" id="ARBA00023316"/>
    </source>
</evidence>
<keyword evidence="2 9" id="KW-0645">Protease</keyword>
<keyword evidence="6 9" id="KW-0224">Dipeptidase</keyword>
<dbReference type="EC" id="3.4.13.22" evidence="9 10"/>
<dbReference type="CDD" id="cd14840">
    <property type="entry name" value="D-Ala-D-Ala_dipeptidase_Aad"/>
    <property type="match status" value="1"/>
</dbReference>
<evidence type="ECO:0000256" key="5">
    <source>
        <dbReference type="ARBA" id="ARBA00022833"/>
    </source>
</evidence>
<evidence type="ECO:0000256" key="10">
    <source>
        <dbReference type="PIRNR" id="PIRNR026671"/>
    </source>
</evidence>
<dbReference type="GO" id="GO:0071555">
    <property type="term" value="P:cell wall organization"/>
    <property type="evidence" value="ECO:0007669"/>
    <property type="project" value="UniProtKB-KW"/>
</dbReference>
<comment type="caution">
    <text evidence="11">The sequence shown here is derived from an EMBL/GenBank/DDBJ whole genome shotgun (WGS) entry which is preliminary data.</text>
</comment>
<accession>A0A3R8KKR0</accession>
<evidence type="ECO:0000313" key="11">
    <source>
        <dbReference type="EMBL" id="RRK11770.1"/>
    </source>
</evidence>
<dbReference type="GO" id="GO:0006508">
    <property type="term" value="P:proteolysis"/>
    <property type="evidence" value="ECO:0007669"/>
    <property type="project" value="UniProtKB-KW"/>
</dbReference>
<dbReference type="GO" id="GO:0008237">
    <property type="term" value="F:metallopeptidase activity"/>
    <property type="evidence" value="ECO:0007669"/>
    <property type="project" value="UniProtKB-KW"/>
</dbReference>
<evidence type="ECO:0000256" key="7">
    <source>
        <dbReference type="ARBA" id="ARBA00023049"/>
    </source>
</evidence>
<keyword evidence="8 10" id="KW-0961">Cell wall biogenesis/degradation</keyword>
<keyword evidence="5" id="KW-0862">Zinc</keyword>
<keyword evidence="7 9" id="KW-0482">Metalloprotease</keyword>
<dbReference type="EMBL" id="QWZQ01000001">
    <property type="protein sequence ID" value="RRK11770.1"/>
    <property type="molecule type" value="Genomic_DNA"/>
</dbReference>
<evidence type="ECO:0000256" key="9">
    <source>
        <dbReference type="HAMAP-Rule" id="MF_01924"/>
    </source>
</evidence>
<reference evidence="11 12" key="1">
    <citation type="submission" date="2018-08" db="EMBL/GenBank/DDBJ databases">
        <title>Genome Lactobacillus garii FI11369.</title>
        <authorList>
            <person name="Diaz M."/>
            <person name="Narbad A."/>
        </authorList>
    </citation>
    <scope>NUCLEOTIDE SEQUENCE [LARGE SCALE GENOMIC DNA]</scope>
    <source>
        <strain evidence="11 12">FI11369</strain>
    </source>
</reference>
<dbReference type="Gene3D" id="3.30.1380.10">
    <property type="match status" value="1"/>
</dbReference>
<comment type="function">
    <text evidence="9 10">Catalyzes hydrolysis of the D-alanyl-D-alanine dipeptide.</text>
</comment>
<feature type="active site" description="Proton donor/acceptor" evidence="9">
    <location>
        <position position="162"/>
    </location>
</feature>
<feature type="site" description="Transition state stabilizer" evidence="9">
    <location>
        <position position="72"/>
    </location>
</feature>
<evidence type="ECO:0000256" key="3">
    <source>
        <dbReference type="ARBA" id="ARBA00022723"/>
    </source>
</evidence>
<evidence type="ECO:0000256" key="6">
    <source>
        <dbReference type="ARBA" id="ARBA00022997"/>
    </source>
</evidence>
<dbReference type="RefSeq" id="WP_125070458.1">
    <property type="nucleotide sequence ID" value="NZ_QWZQ01000001.1"/>
</dbReference>
<comment type="similarity">
    <text evidence="9 10">Belongs to the peptidase M15D family.</text>
</comment>
<dbReference type="HAMAP" id="MF_01924">
    <property type="entry name" value="A_A_dipeptidase"/>
    <property type="match status" value="1"/>
</dbReference>
<dbReference type="GO" id="GO:0160237">
    <property type="term" value="F:D-Ala-D-Ala dipeptidase activity"/>
    <property type="evidence" value="ECO:0007669"/>
    <property type="project" value="UniProtKB-EC"/>
</dbReference>